<dbReference type="InterPro" id="IPR019109">
    <property type="entry name" value="MamF_MmsF"/>
</dbReference>
<name>A0A9D2AK18_9LACO</name>
<feature type="transmembrane region" description="Helical" evidence="5">
    <location>
        <begin position="53"/>
        <end position="76"/>
    </location>
</feature>
<evidence type="ECO:0000313" key="7">
    <source>
        <dbReference type="Proteomes" id="UP000824231"/>
    </source>
</evidence>
<comment type="subcellular location">
    <subcellularLocation>
        <location evidence="1">Membrane</location>
        <topology evidence="1">Multi-pass membrane protein</topology>
    </subcellularLocation>
</comment>
<comment type="caution">
    <text evidence="6">The sequence shown here is derived from an EMBL/GenBank/DDBJ whole genome shotgun (WGS) entry which is preliminary data.</text>
</comment>
<dbReference type="EMBL" id="DXFH01000001">
    <property type="protein sequence ID" value="HIX34986.1"/>
    <property type="molecule type" value="Genomic_DNA"/>
</dbReference>
<dbReference type="Pfam" id="PF09685">
    <property type="entry name" value="MamF_MmsF"/>
    <property type="match status" value="1"/>
</dbReference>
<keyword evidence="4 5" id="KW-0472">Membrane</keyword>
<evidence type="ECO:0000256" key="2">
    <source>
        <dbReference type="ARBA" id="ARBA00022692"/>
    </source>
</evidence>
<organism evidence="6 7">
    <name type="scientific">Candidatus Limosilactobacillus merdigallinarum</name>
    <dbReference type="NCBI Taxonomy" id="2838652"/>
    <lineage>
        <taxon>Bacteria</taxon>
        <taxon>Bacillati</taxon>
        <taxon>Bacillota</taxon>
        <taxon>Bacilli</taxon>
        <taxon>Lactobacillales</taxon>
        <taxon>Lactobacillaceae</taxon>
        <taxon>Limosilactobacillus</taxon>
    </lineage>
</organism>
<reference evidence="6" key="1">
    <citation type="journal article" date="2021" name="PeerJ">
        <title>Extensive microbial diversity within the chicken gut microbiome revealed by metagenomics and culture.</title>
        <authorList>
            <person name="Gilroy R."/>
            <person name="Ravi A."/>
            <person name="Getino M."/>
            <person name="Pursley I."/>
            <person name="Horton D.L."/>
            <person name="Alikhan N.F."/>
            <person name="Baker D."/>
            <person name="Gharbi K."/>
            <person name="Hall N."/>
            <person name="Watson M."/>
            <person name="Adriaenssens E.M."/>
            <person name="Foster-Nyarko E."/>
            <person name="Jarju S."/>
            <person name="Secka A."/>
            <person name="Antonio M."/>
            <person name="Oren A."/>
            <person name="Chaudhuri R.R."/>
            <person name="La Ragione R."/>
            <person name="Hildebrand F."/>
            <person name="Pallen M.J."/>
        </authorList>
    </citation>
    <scope>NUCLEOTIDE SEQUENCE</scope>
    <source>
        <strain evidence="6">ChiSxjej3B15-572</strain>
    </source>
</reference>
<keyword evidence="2 5" id="KW-0812">Transmembrane</keyword>
<sequence>MMPSSTSEKILCCLSYLSILFLPVIFPLIVWIVATNHGDAVTYHAKRAFWSQVFPAIYVFASLIIYLVAGATGMAAIRNAGGWLFGILLVLALLISLLLYIYNLAMAVRVLLDR</sequence>
<proteinExistence type="predicted"/>
<evidence type="ECO:0000256" key="5">
    <source>
        <dbReference type="SAM" id="Phobius"/>
    </source>
</evidence>
<evidence type="ECO:0000313" key="6">
    <source>
        <dbReference type="EMBL" id="HIX34986.1"/>
    </source>
</evidence>
<dbReference type="AlphaFoldDB" id="A0A9D2AK18"/>
<reference evidence="6" key="2">
    <citation type="submission" date="2021-04" db="EMBL/GenBank/DDBJ databases">
        <authorList>
            <person name="Gilroy R."/>
        </authorList>
    </citation>
    <scope>NUCLEOTIDE SEQUENCE</scope>
    <source>
        <strain evidence="6">ChiSxjej3B15-572</strain>
    </source>
</reference>
<feature type="transmembrane region" description="Helical" evidence="5">
    <location>
        <begin position="12"/>
        <end position="33"/>
    </location>
</feature>
<dbReference type="Proteomes" id="UP000824231">
    <property type="component" value="Unassembled WGS sequence"/>
</dbReference>
<evidence type="ECO:0000256" key="1">
    <source>
        <dbReference type="ARBA" id="ARBA00004141"/>
    </source>
</evidence>
<evidence type="ECO:0000256" key="4">
    <source>
        <dbReference type="ARBA" id="ARBA00023136"/>
    </source>
</evidence>
<gene>
    <name evidence="6" type="ORF">H9856_01000</name>
</gene>
<evidence type="ECO:0000256" key="3">
    <source>
        <dbReference type="ARBA" id="ARBA00022989"/>
    </source>
</evidence>
<feature type="transmembrane region" description="Helical" evidence="5">
    <location>
        <begin position="83"/>
        <end position="102"/>
    </location>
</feature>
<accession>A0A9D2AK18</accession>
<keyword evidence="3 5" id="KW-1133">Transmembrane helix</keyword>
<protein>
    <submittedName>
        <fullName evidence="6">DUF4870 domain-containing protein</fullName>
    </submittedName>
</protein>